<proteinExistence type="predicted"/>
<dbReference type="Gene3D" id="2.30.42.10">
    <property type="match status" value="1"/>
</dbReference>
<organism evidence="3 4">
    <name type="scientific">Diploscapter pachys</name>
    <dbReference type="NCBI Taxonomy" id="2018661"/>
    <lineage>
        <taxon>Eukaryota</taxon>
        <taxon>Metazoa</taxon>
        <taxon>Ecdysozoa</taxon>
        <taxon>Nematoda</taxon>
        <taxon>Chromadorea</taxon>
        <taxon>Rhabditida</taxon>
        <taxon>Rhabditina</taxon>
        <taxon>Rhabditomorpha</taxon>
        <taxon>Rhabditoidea</taxon>
        <taxon>Rhabditidae</taxon>
        <taxon>Diploscapter</taxon>
    </lineage>
</organism>
<dbReference type="InterPro" id="IPR036034">
    <property type="entry name" value="PDZ_sf"/>
</dbReference>
<dbReference type="PANTHER" id="PTHR45908">
    <property type="entry name" value="PROTEIN CBG11750-RELATED"/>
    <property type="match status" value="1"/>
</dbReference>
<dbReference type="SMART" id="SM00228">
    <property type="entry name" value="PDZ"/>
    <property type="match status" value="1"/>
</dbReference>
<sequence length="437" mass="48503">MDADLLPMELRRVQLCKYGTNQPLGLYIRNGPSVRLTLNGPVIKEGIFISRLVEGALAASTNLIHPNDEIIEVNGINVADKTLDQVTDILIANAKNLVLTLRISVQYPYGHPFFPTSPMGSPYNNLPPQYHGSPCTLPRVPLASYANPNWMMQSEFSHPFSRQSTRLDNVTYSDALARRQMLAMSAASYTSNPQTCMDAIWPNGGAKLRRLLRVHCDMTRKDFCTAFSGVSTADKAIILGFRGTDNNMQLIIEGVETIFTWHAPWIGGGNVSAYFNDGTMNLWNEGLKDDLLTLKSQYPGYQLWITGHSLGGAMASLTASLIQSQGLYPKDQIQLYSFGEPRVGDSMFATAFDKAVTNSYRITHAHDPVPHLPLMNMEGYIQHKSEVRAESVALSTKIFDGQRLRKRLLMDPGRPDPHFAGLNRVRVRGQDPHGPAN</sequence>
<evidence type="ECO:0000256" key="1">
    <source>
        <dbReference type="SAM" id="MobiDB-lite"/>
    </source>
</evidence>
<dbReference type="PROSITE" id="PS50106">
    <property type="entry name" value="PDZ"/>
    <property type="match status" value="1"/>
</dbReference>
<dbReference type="CDD" id="cd00519">
    <property type="entry name" value="Lipase_3"/>
    <property type="match status" value="1"/>
</dbReference>
<dbReference type="Pfam" id="PF00595">
    <property type="entry name" value="PDZ"/>
    <property type="match status" value="1"/>
</dbReference>
<dbReference type="AlphaFoldDB" id="A0A2A2LS66"/>
<gene>
    <name evidence="3" type="ORF">WR25_20514</name>
</gene>
<dbReference type="GO" id="GO:0006629">
    <property type="term" value="P:lipid metabolic process"/>
    <property type="evidence" value="ECO:0007669"/>
    <property type="project" value="InterPro"/>
</dbReference>
<dbReference type="Proteomes" id="UP000218231">
    <property type="component" value="Unassembled WGS sequence"/>
</dbReference>
<dbReference type="EMBL" id="LIAE01006475">
    <property type="protein sequence ID" value="PAV89095.1"/>
    <property type="molecule type" value="Genomic_DNA"/>
</dbReference>
<reference evidence="3 4" key="1">
    <citation type="journal article" date="2017" name="Curr. Biol.">
        <title>Genome architecture and evolution of a unichromosomal asexual nematode.</title>
        <authorList>
            <person name="Fradin H."/>
            <person name="Zegar C."/>
            <person name="Gutwein M."/>
            <person name="Lucas J."/>
            <person name="Kovtun M."/>
            <person name="Corcoran D."/>
            <person name="Baugh L.R."/>
            <person name="Kiontke K."/>
            <person name="Gunsalus K."/>
            <person name="Fitch D.H."/>
            <person name="Piano F."/>
        </authorList>
    </citation>
    <scope>NUCLEOTIDE SEQUENCE [LARGE SCALE GENOMIC DNA]</scope>
    <source>
        <strain evidence="3">PF1309</strain>
    </source>
</reference>
<accession>A0A2A2LS66</accession>
<dbReference type="SUPFAM" id="SSF50156">
    <property type="entry name" value="PDZ domain-like"/>
    <property type="match status" value="1"/>
</dbReference>
<dbReference type="PANTHER" id="PTHR45908:SF24">
    <property type="entry name" value="FUNGAL LIPASE-LIKE DOMAIN-CONTAINING PROTEIN"/>
    <property type="match status" value="1"/>
</dbReference>
<comment type="caution">
    <text evidence="3">The sequence shown here is derived from an EMBL/GenBank/DDBJ whole genome shotgun (WGS) entry which is preliminary data.</text>
</comment>
<evidence type="ECO:0000259" key="2">
    <source>
        <dbReference type="PROSITE" id="PS50106"/>
    </source>
</evidence>
<evidence type="ECO:0000313" key="4">
    <source>
        <dbReference type="Proteomes" id="UP000218231"/>
    </source>
</evidence>
<name>A0A2A2LS66_9BILA</name>
<feature type="region of interest" description="Disordered" evidence="1">
    <location>
        <begin position="412"/>
        <end position="437"/>
    </location>
</feature>
<dbReference type="CDD" id="cd06718">
    <property type="entry name" value="PDZ_Par6-like"/>
    <property type="match status" value="1"/>
</dbReference>
<keyword evidence="4" id="KW-1185">Reference proteome</keyword>
<dbReference type="InterPro" id="IPR002921">
    <property type="entry name" value="Fungal_lipase-type"/>
</dbReference>
<dbReference type="Gene3D" id="3.40.50.1820">
    <property type="entry name" value="alpha/beta hydrolase"/>
    <property type="match status" value="1"/>
</dbReference>
<dbReference type="EMBL" id="LIAE01006475">
    <property type="protein sequence ID" value="PAV89096.1"/>
    <property type="molecule type" value="Genomic_DNA"/>
</dbReference>
<protein>
    <recommendedName>
        <fullName evidence="2">PDZ domain-containing protein</fullName>
    </recommendedName>
</protein>
<dbReference type="OrthoDB" id="5821984at2759"/>
<evidence type="ECO:0000313" key="3">
    <source>
        <dbReference type="EMBL" id="PAV89096.1"/>
    </source>
</evidence>
<dbReference type="InterPro" id="IPR029058">
    <property type="entry name" value="AB_hydrolase_fold"/>
</dbReference>
<feature type="domain" description="PDZ" evidence="2">
    <location>
        <begin position="12"/>
        <end position="101"/>
    </location>
</feature>
<dbReference type="SUPFAM" id="SSF53474">
    <property type="entry name" value="alpha/beta-Hydrolases"/>
    <property type="match status" value="1"/>
</dbReference>
<dbReference type="Pfam" id="PF01764">
    <property type="entry name" value="Lipase_3"/>
    <property type="match status" value="1"/>
</dbReference>
<dbReference type="InterPro" id="IPR001478">
    <property type="entry name" value="PDZ"/>
</dbReference>